<dbReference type="NCBIfam" id="TIGR00374">
    <property type="entry name" value="flippase-like domain"/>
    <property type="match status" value="1"/>
</dbReference>
<dbReference type="PANTHER" id="PTHR39087">
    <property type="entry name" value="UPF0104 MEMBRANE PROTEIN MJ1595"/>
    <property type="match status" value="1"/>
</dbReference>
<feature type="transmembrane region" description="Helical" evidence="7">
    <location>
        <begin position="534"/>
        <end position="557"/>
    </location>
</feature>
<evidence type="ECO:0000256" key="5">
    <source>
        <dbReference type="ARBA" id="ARBA00023136"/>
    </source>
</evidence>
<keyword evidence="9" id="KW-1185">Reference proteome</keyword>
<keyword evidence="5 7" id="KW-0472">Membrane</keyword>
<accession>A0A2P8DXF5</accession>
<evidence type="ECO:0000256" key="3">
    <source>
        <dbReference type="ARBA" id="ARBA00022692"/>
    </source>
</evidence>
<keyword evidence="4 7" id="KW-1133">Transmembrane helix</keyword>
<dbReference type="InterPro" id="IPR022791">
    <property type="entry name" value="L-PG_synthase/AglD"/>
</dbReference>
<proteinExistence type="predicted"/>
<feature type="transmembrane region" description="Helical" evidence="7">
    <location>
        <begin position="722"/>
        <end position="741"/>
    </location>
</feature>
<reference evidence="8 9" key="1">
    <citation type="submission" date="2018-03" db="EMBL/GenBank/DDBJ databases">
        <title>Genomic Encyclopedia of Archaeal and Bacterial Type Strains, Phase II (KMG-II): from individual species to whole genera.</title>
        <authorList>
            <person name="Goeker M."/>
        </authorList>
    </citation>
    <scope>NUCLEOTIDE SEQUENCE [LARGE SCALE GENOMIC DNA]</scope>
    <source>
        <strain evidence="8 9">DSM 45211</strain>
    </source>
</reference>
<evidence type="ECO:0000256" key="7">
    <source>
        <dbReference type="SAM" id="Phobius"/>
    </source>
</evidence>
<evidence type="ECO:0000256" key="4">
    <source>
        <dbReference type="ARBA" id="ARBA00022989"/>
    </source>
</evidence>
<keyword evidence="3 7" id="KW-0812">Transmembrane</keyword>
<dbReference type="RefSeq" id="WP_106538358.1">
    <property type="nucleotide sequence ID" value="NZ_PYGE01000012.1"/>
</dbReference>
<feature type="region of interest" description="Disordered" evidence="6">
    <location>
        <begin position="1"/>
        <end position="29"/>
    </location>
</feature>
<name>A0A2P8DXF5_9ACTN</name>
<feature type="transmembrane region" description="Helical" evidence="7">
    <location>
        <begin position="693"/>
        <end position="715"/>
    </location>
</feature>
<evidence type="ECO:0000256" key="6">
    <source>
        <dbReference type="SAM" id="MobiDB-lite"/>
    </source>
</evidence>
<comment type="caution">
    <text evidence="8">The sequence shown here is derived from an EMBL/GenBank/DDBJ whole genome shotgun (WGS) entry which is preliminary data.</text>
</comment>
<dbReference type="OrthoDB" id="5242664at2"/>
<evidence type="ECO:0000256" key="2">
    <source>
        <dbReference type="ARBA" id="ARBA00022475"/>
    </source>
</evidence>
<feature type="transmembrane region" description="Helical" evidence="7">
    <location>
        <begin position="152"/>
        <end position="172"/>
    </location>
</feature>
<comment type="subcellular location">
    <subcellularLocation>
        <location evidence="1">Cell membrane</location>
        <topology evidence="1">Multi-pass membrane protein</topology>
    </subcellularLocation>
</comment>
<dbReference type="Proteomes" id="UP000243528">
    <property type="component" value="Unassembled WGS sequence"/>
</dbReference>
<evidence type="ECO:0000313" key="9">
    <source>
        <dbReference type="Proteomes" id="UP000243528"/>
    </source>
</evidence>
<feature type="transmembrane region" description="Helical" evidence="7">
    <location>
        <begin position="642"/>
        <end position="661"/>
    </location>
</feature>
<dbReference type="Pfam" id="PF03706">
    <property type="entry name" value="LPG_synthase_TM"/>
    <property type="match status" value="1"/>
</dbReference>
<protein>
    <submittedName>
        <fullName evidence="8">Uncharacterized protein (TIRG00374 family)</fullName>
    </submittedName>
</protein>
<feature type="transmembrane region" description="Helical" evidence="7">
    <location>
        <begin position="112"/>
        <end position="132"/>
    </location>
</feature>
<gene>
    <name evidence="8" type="ORF">CLV30_112144</name>
</gene>
<keyword evidence="2" id="KW-1003">Cell membrane</keyword>
<feature type="transmembrane region" description="Helical" evidence="7">
    <location>
        <begin position="761"/>
        <end position="791"/>
    </location>
</feature>
<organism evidence="8 9">
    <name type="scientific">Haloactinopolyspora alba</name>
    <dbReference type="NCBI Taxonomy" id="648780"/>
    <lineage>
        <taxon>Bacteria</taxon>
        <taxon>Bacillati</taxon>
        <taxon>Actinomycetota</taxon>
        <taxon>Actinomycetes</taxon>
        <taxon>Jiangellales</taxon>
        <taxon>Jiangellaceae</taxon>
        <taxon>Haloactinopolyspora</taxon>
    </lineage>
</organism>
<evidence type="ECO:0000256" key="1">
    <source>
        <dbReference type="ARBA" id="ARBA00004651"/>
    </source>
</evidence>
<feature type="transmembrane region" description="Helical" evidence="7">
    <location>
        <begin position="36"/>
        <end position="55"/>
    </location>
</feature>
<dbReference type="PANTHER" id="PTHR39087:SF2">
    <property type="entry name" value="UPF0104 MEMBRANE PROTEIN MJ1595"/>
    <property type="match status" value="1"/>
</dbReference>
<sequence>MSETSDAPSSRGRPPGKIRVDEPPLPRRTRRPIDGLQLLLVLTGMTALAALAVVAERTLTGLTADLAEFNQSFPSGPVQTVSFASELATLALPPALVFILMIRGRMRTTIELLIAGVLAAVAAALVSTWLQGPAPERLHDTFVPSAGGVEGTPVPAMPALLVAIVTVVSRLALKRIKQVAALAIAGSFAVWLLQGEVTVGGMLVALGVGRAVGLLVRLVSGQPSVAPNGRKVAAVLRSNGYDITSLTTDPVDKYRRYIAESSQGSLGILVLDRDEDGAGVLARAADQLRTREEVLPRQMVTMRNAVNQITLQSLAVARAGARTPKLRNVLRIGADAAAIVYDHVPGRLLANLTADEVTDAMLEDLWRQLGRLRRNEVAHRRLSGRTILIADSGKVWLLDPSGGEVAAPELAVRADLAQALVGTSLVVGPDRTVRTAIKVLGRDVVSASIPLLQPVALARSTRRDLKGRREVLSRLRDGLVSSTGFEAPQPIQLRRLRPLSLLTGVGAVFAVYLVGTQLSDISFGTLWEQTDWRWLFVAIVLMFTSFLGAALALLGFVPERVPFWRVVGAQVSLGFLRLVTPSTVGNVAINIRLLTKAGVAGPLAAASVAANQVGNVAITFPVIGVLGVLSGSSAAPNIDPSINTLIIVIGVLLAAALLALIPPVRARLRGLWSDFAERGLPRLLDVMSNPRKLAVALGGILLQSASLVLCFYTCLKAVGGSANLAAMAVVQLVGNTLGMAVPTPGGLGAVEAALTAGLSTLGVGATTAVTAVLVFRIVSFWMPILPGWILWTQMQKRDLL</sequence>
<feature type="transmembrane region" description="Helical" evidence="7">
    <location>
        <begin position="81"/>
        <end position="100"/>
    </location>
</feature>
<dbReference type="GO" id="GO:0005886">
    <property type="term" value="C:plasma membrane"/>
    <property type="evidence" value="ECO:0007669"/>
    <property type="project" value="UniProtKB-SubCell"/>
</dbReference>
<dbReference type="AlphaFoldDB" id="A0A2P8DXF5"/>
<dbReference type="EMBL" id="PYGE01000012">
    <property type="protein sequence ID" value="PSL01904.1"/>
    <property type="molecule type" value="Genomic_DNA"/>
</dbReference>
<evidence type="ECO:0000313" key="8">
    <source>
        <dbReference type="EMBL" id="PSL01904.1"/>
    </source>
</evidence>